<dbReference type="GO" id="GO:0016020">
    <property type="term" value="C:membrane"/>
    <property type="evidence" value="ECO:0007669"/>
    <property type="project" value="UniProtKB-SubCell"/>
</dbReference>
<protein>
    <recommendedName>
        <fullName evidence="8">Major facilitator superfamily (MFS) profile domain-containing protein</fullName>
    </recommendedName>
</protein>
<keyword evidence="3 7" id="KW-0812">Transmembrane</keyword>
<reference evidence="9" key="1">
    <citation type="journal article" date="2021" name="Proc. Natl. Acad. Sci. U.S.A.">
        <title>Three genomes in the algal genus Volvox reveal the fate of a haploid sex-determining region after a transition to homothallism.</title>
        <authorList>
            <person name="Yamamoto K."/>
            <person name="Hamaji T."/>
            <person name="Kawai-Toyooka H."/>
            <person name="Matsuzaki R."/>
            <person name="Takahashi F."/>
            <person name="Nishimura Y."/>
            <person name="Kawachi M."/>
            <person name="Noguchi H."/>
            <person name="Minakuchi Y."/>
            <person name="Umen J.G."/>
            <person name="Toyoda A."/>
            <person name="Nozaki H."/>
        </authorList>
    </citation>
    <scope>NUCLEOTIDE SEQUENCE</scope>
    <source>
        <strain evidence="10">NIES-3785</strain>
        <strain evidence="9">NIES-3786</strain>
    </source>
</reference>
<dbReference type="CDD" id="cd17315">
    <property type="entry name" value="MFS_GLUT_like"/>
    <property type="match status" value="1"/>
</dbReference>
<dbReference type="InterPro" id="IPR003663">
    <property type="entry name" value="Sugar/inositol_transpt"/>
</dbReference>
<keyword evidence="11" id="KW-1185">Reference proteome</keyword>
<dbReference type="EMBL" id="BNCQ01000084">
    <property type="protein sequence ID" value="GIM16763.1"/>
    <property type="molecule type" value="Genomic_DNA"/>
</dbReference>
<dbReference type="InterPro" id="IPR050360">
    <property type="entry name" value="MFS_Sugar_Transporters"/>
</dbReference>
<evidence type="ECO:0000256" key="6">
    <source>
        <dbReference type="RuleBase" id="RU003346"/>
    </source>
</evidence>
<organism evidence="9 11">
    <name type="scientific">Volvox reticuliferus</name>
    <dbReference type="NCBI Taxonomy" id="1737510"/>
    <lineage>
        <taxon>Eukaryota</taxon>
        <taxon>Viridiplantae</taxon>
        <taxon>Chlorophyta</taxon>
        <taxon>core chlorophytes</taxon>
        <taxon>Chlorophyceae</taxon>
        <taxon>CS clade</taxon>
        <taxon>Chlamydomonadales</taxon>
        <taxon>Volvocaceae</taxon>
        <taxon>Volvox</taxon>
    </lineage>
</organism>
<feature type="transmembrane region" description="Helical" evidence="7">
    <location>
        <begin position="499"/>
        <end position="524"/>
    </location>
</feature>
<dbReference type="InterPro" id="IPR036259">
    <property type="entry name" value="MFS_trans_sf"/>
</dbReference>
<keyword evidence="6" id="KW-0813">Transport</keyword>
<dbReference type="Proteomes" id="UP000747110">
    <property type="component" value="Unassembled WGS sequence"/>
</dbReference>
<feature type="transmembrane region" description="Helical" evidence="7">
    <location>
        <begin position="473"/>
        <end position="493"/>
    </location>
</feature>
<evidence type="ECO:0000313" key="11">
    <source>
        <dbReference type="Proteomes" id="UP000747110"/>
    </source>
</evidence>
<evidence type="ECO:0000313" key="9">
    <source>
        <dbReference type="EMBL" id="GIL92462.1"/>
    </source>
</evidence>
<dbReference type="InterPro" id="IPR005828">
    <property type="entry name" value="MFS_sugar_transport-like"/>
</dbReference>
<dbReference type="InterPro" id="IPR005829">
    <property type="entry name" value="Sugar_transporter_CS"/>
</dbReference>
<feature type="transmembrane region" description="Helical" evidence="7">
    <location>
        <begin position="187"/>
        <end position="210"/>
    </location>
</feature>
<dbReference type="PROSITE" id="PS50850">
    <property type="entry name" value="MFS"/>
    <property type="match status" value="1"/>
</dbReference>
<feature type="transmembrane region" description="Helical" evidence="7">
    <location>
        <begin position="147"/>
        <end position="167"/>
    </location>
</feature>
<dbReference type="AlphaFoldDB" id="A0A8J4CYU1"/>
<proteinExistence type="inferred from homology"/>
<evidence type="ECO:0000256" key="1">
    <source>
        <dbReference type="ARBA" id="ARBA00004141"/>
    </source>
</evidence>
<feature type="transmembrane region" description="Helical" evidence="7">
    <location>
        <begin position="217"/>
        <end position="237"/>
    </location>
</feature>
<dbReference type="NCBIfam" id="TIGR00879">
    <property type="entry name" value="SP"/>
    <property type="match status" value="1"/>
</dbReference>
<sequence length="608" mass="61388">MRSVFLRSLKGFDLSVASSLGTGGVSTMSTLAGYQFSTRTPVAVMHVAATGEANILRKASARCRRMLHAANNSFPSSSTFGLHLHPLRHRRDDRPTVRRINTHSAAAGSDGGNSIADSSCAPELPIGGAPSAAASPAPGNVGPLGPVLLAVAVACAGSFAFGFNLSVINGPLETIAADLGIAGNKALMGLIVSSTLAGAALGSLAGGGVADSLGRRVSFLLAAAPMVAGPLISAASTDISAMAAGRFLTGAAIGLSSALVPTYISEVAPTRIRGTLSTLNQLTICLGILAALLINVVLPAAAWRTMFTAAALPAALLGVGMLLGPESPRWLASRHRDHEAELAARRLWGPLGPAELGSSRPAAVATAAANTGRVAAADVDSSSSGMAVAPQGGLALLSGPAARPLLIGVMLFAFQQFAGINALVYFSSSVFRQAGVTSDALASAAVGATNVMGTVIAAGLMDRAGRKQLLTNSFLGQAAAMFAMAAGFSLPALQPYAGTIAVVGTLGYILSFALGAGPVPATIVPELNPLSTRGKAVSAAFVSHWICNVMVGQTFMSAVQSYGLAPVYTFFGIMALAGALYVKSQVPETKGKTLEQIEAELRTGAKST</sequence>
<evidence type="ECO:0000256" key="7">
    <source>
        <dbReference type="SAM" id="Phobius"/>
    </source>
</evidence>
<dbReference type="EMBL" id="BNCP01000078">
    <property type="protein sequence ID" value="GIL92462.1"/>
    <property type="molecule type" value="Genomic_DNA"/>
</dbReference>
<dbReference type="PROSITE" id="PS00217">
    <property type="entry name" value="SUGAR_TRANSPORT_2"/>
    <property type="match status" value="1"/>
</dbReference>
<evidence type="ECO:0000256" key="4">
    <source>
        <dbReference type="ARBA" id="ARBA00022989"/>
    </source>
</evidence>
<evidence type="ECO:0000256" key="3">
    <source>
        <dbReference type="ARBA" id="ARBA00022692"/>
    </source>
</evidence>
<comment type="similarity">
    <text evidence="2 6">Belongs to the major facilitator superfamily. Sugar transporter (TC 2.A.1.1) family.</text>
</comment>
<comment type="subcellular location">
    <subcellularLocation>
        <location evidence="1">Membrane</location>
        <topology evidence="1">Multi-pass membrane protein</topology>
    </subcellularLocation>
</comment>
<feature type="domain" description="Major facilitator superfamily (MFS) profile" evidence="8">
    <location>
        <begin position="150"/>
        <end position="590"/>
    </location>
</feature>
<dbReference type="PRINTS" id="PR00171">
    <property type="entry name" value="SUGRTRNSPORT"/>
</dbReference>
<accession>A0A8J4CYU1</accession>
<dbReference type="Gene3D" id="1.20.1250.20">
    <property type="entry name" value="MFS general substrate transporter like domains"/>
    <property type="match status" value="1"/>
</dbReference>
<evidence type="ECO:0000256" key="5">
    <source>
        <dbReference type="ARBA" id="ARBA00023136"/>
    </source>
</evidence>
<dbReference type="PANTHER" id="PTHR48022:SF2">
    <property type="entry name" value="PLASTIDIC GLUCOSE TRANSPORTER 4"/>
    <property type="match status" value="1"/>
</dbReference>
<dbReference type="SUPFAM" id="SSF103473">
    <property type="entry name" value="MFS general substrate transporter"/>
    <property type="match status" value="1"/>
</dbReference>
<dbReference type="PANTHER" id="PTHR48022">
    <property type="entry name" value="PLASTIDIC GLUCOSE TRANSPORTER 4"/>
    <property type="match status" value="1"/>
</dbReference>
<dbReference type="GO" id="GO:0005351">
    <property type="term" value="F:carbohydrate:proton symporter activity"/>
    <property type="evidence" value="ECO:0007669"/>
    <property type="project" value="TreeGrafter"/>
</dbReference>
<dbReference type="InterPro" id="IPR020846">
    <property type="entry name" value="MFS_dom"/>
</dbReference>
<name>A0A8J4CYU1_9CHLO</name>
<evidence type="ECO:0000259" key="8">
    <source>
        <dbReference type="PROSITE" id="PS50850"/>
    </source>
</evidence>
<keyword evidence="5 7" id="KW-0472">Membrane</keyword>
<dbReference type="Pfam" id="PF00083">
    <property type="entry name" value="Sugar_tr"/>
    <property type="match status" value="1"/>
</dbReference>
<comment type="caution">
    <text evidence="9">The sequence shown here is derived from an EMBL/GenBank/DDBJ whole genome shotgun (WGS) entry which is preliminary data.</text>
</comment>
<keyword evidence="4 7" id="KW-1133">Transmembrane helix</keyword>
<dbReference type="OrthoDB" id="6612291at2759"/>
<feature type="transmembrane region" description="Helical" evidence="7">
    <location>
        <begin position="562"/>
        <end position="582"/>
    </location>
</feature>
<feature type="transmembrane region" description="Helical" evidence="7">
    <location>
        <begin position="440"/>
        <end position="461"/>
    </location>
</feature>
<evidence type="ECO:0000256" key="2">
    <source>
        <dbReference type="ARBA" id="ARBA00010992"/>
    </source>
</evidence>
<gene>
    <name evidence="9" type="ORF">Vretifemale_19933</name>
    <name evidence="10" type="ORF">Vretimale_19334</name>
</gene>
<dbReference type="Proteomes" id="UP000722791">
    <property type="component" value="Unassembled WGS sequence"/>
</dbReference>
<evidence type="ECO:0000313" key="10">
    <source>
        <dbReference type="EMBL" id="GIM16763.1"/>
    </source>
</evidence>
<dbReference type="PROSITE" id="PS00216">
    <property type="entry name" value="SUGAR_TRANSPORT_1"/>
    <property type="match status" value="2"/>
</dbReference>
<feature type="transmembrane region" description="Helical" evidence="7">
    <location>
        <begin position="243"/>
        <end position="264"/>
    </location>
</feature>
<feature type="transmembrane region" description="Helical" evidence="7">
    <location>
        <begin position="405"/>
        <end position="428"/>
    </location>
</feature>
<feature type="transmembrane region" description="Helical" evidence="7">
    <location>
        <begin position="303"/>
        <end position="324"/>
    </location>
</feature>
<feature type="transmembrane region" description="Helical" evidence="7">
    <location>
        <begin position="276"/>
        <end position="297"/>
    </location>
</feature>